<gene>
    <name evidence="7" type="ORF">AAFF_G00427280</name>
</gene>
<dbReference type="EMBL" id="JAINUG010000090">
    <property type="protein sequence ID" value="KAJ8398473.1"/>
    <property type="molecule type" value="Genomic_DNA"/>
</dbReference>
<comment type="caution">
    <text evidence="7">The sequence shown here is derived from an EMBL/GenBank/DDBJ whole genome shotgun (WGS) entry which is preliminary data.</text>
</comment>
<protein>
    <recommendedName>
        <fullName evidence="9">Membrane-spanning 4-domains subfamily A member 4A-like</fullName>
    </recommendedName>
</protein>
<name>A0AAD7WIV9_9TELE</name>
<comment type="similarity">
    <text evidence="2">Belongs to the MS4A family.</text>
</comment>
<dbReference type="PANTHER" id="PTHR23320:SF128">
    <property type="entry name" value="MEMBRANE-SPANNING 4-DOMAINS SUBFAMILY A MEMBER 4A"/>
    <property type="match status" value="1"/>
</dbReference>
<reference evidence="7" key="1">
    <citation type="journal article" date="2023" name="Science">
        <title>Genome structures resolve the early diversification of teleost fishes.</title>
        <authorList>
            <person name="Parey E."/>
            <person name="Louis A."/>
            <person name="Montfort J."/>
            <person name="Bouchez O."/>
            <person name="Roques C."/>
            <person name="Iampietro C."/>
            <person name="Lluch J."/>
            <person name="Castinel A."/>
            <person name="Donnadieu C."/>
            <person name="Desvignes T."/>
            <person name="Floi Bucao C."/>
            <person name="Jouanno E."/>
            <person name="Wen M."/>
            <person name="Mejri S."/>
            <person name="Dirks R."/>
            <person name="Jansen H."/>
            <person name="Henkel C."/>
            <person name="Chen W.J."/>
            <person name="Zahm M."/>
            <person name="Cabau C."/>
            <person name="Klopp C."/>
            <person name="Thompson A.W."/>
            <person name="Robinson-Rechavi M."/>
            <person name="Braasch I."/>
            <person name="Lecointre G."/>
            <person name="Bobe J."/>
            <person name="Postlethwait J.H."/>
            <person name="Berthelot C."/>
            <person name="Roest Crollius H."/>
            <person name="Guiguen Y."/>
        </authorList>
    </citation>
    <scope>NUCLEOTIDE SEQUENCE</scope>
    <source>
        <strain evidence="7">NC1722</strain>
    </source>
</reference>
<feature type="transmembrane region" description="Helical" evidence="6">
    <location>
        <begin position="53"/>
        <end position="75"/>
    </location>
</feature>
<evidence type="ECO:0000313" key="7">
    <source>
        <dbReference type="EMBL" id="KAJ8398473.1"/>
    </source>
</evidence>
<dbReference type="InterPro" id="IPR007237">
    <property type="entry name" value="CD20-like"/>
</dbReference>
<evidence type="ECO:0000256" key="5">
    <source>
        <dbReference type="ARBA" id="ARBA00023136"/>
    </source>
</evidence>
<comment type="subcellular location">
    <subcellularLocation>
        <location evidence="1">Membrane</location>
        <topology evidence="1">Multi-pass membrane protein</topology>
    </subcellularLocation>
</comment>
<accession>A0AAD7WIV9</accession>
<feature type="transmembrane region" description="Helical" evidence="6">
    <location>
        <begin position="146"/>
        <end position="169"/>
    </location>
</feature>
<dbReference type="GO" id="GO:0016020">
    <property type="term" value="C:membrane"/>
    <property type="evidence" value="ECO:0007669"/>
    <property type="project" value="UniProtKB-SubCell"/>
</dbReference>
<evidence type="ECO:0000256" key="6">
    <source>
        <dbReference type="SAM" id="Phobius"/>
    </source>
</evidence>
<evidence type="ECO:0000313" key="8">
    <source>
        <dbReference type="Proteomes" id="UP001221898"/>
    </source>
</evidence>
<dbReference type="PANTHER" id="PTHR23320">
    <property type="entry name" value="MEMBRANE-SPANNING 4-DOMAINS SUBFAMILY A MS4A -RELATED"/>
    <property type="match status" value="1"/>
</dbReference>
<evidence type="ECO:0000256" key="1">
    <source>
        <dbReference type="ARBA" id="ARBA00004141"/>
    </source>
</evidence>
<evidence type="ECO:0000256" key="2">
    <source>
        <dbReference type="ARBA" id="ARBA00009565"/>
    </source>
</evidence>
<sequence>MSSSVPHYPNVSSLLGKFLKGEPKVLGTVQIMIALVMILFGIILTVYADSITVYSGILFWGSISYISSGALSVAANNKLTRGLVKRALVMNIFSAIIAVVAIVLFSLDLVIELRNYHCYDNFQSGIYYRNSCKMFQYVYQTRSRGISGVLLLFSILEFVISIYVSAFACKAVCSYPSEKSLSPSVGQNVVGSFDAKDTSKQTEKSPEYVEVFP</sequence>
<dbReference type="AlphaFoldDB" id="A0AAD7WIV9"/>
<evidence type="ECO:0000256" key="4">
    <source>
        <dbReference type="ARBA" id="ARBA00022989"/>
    </source>
</evidence>
<feature type="transmembrane region" description="Helical" evidence="6">
    <location>
        <begin position="25"/>
        <end position="47"/>
    </location>
</feature>
<keyword evidence="5 6" id="KW-0472">Membrane</keyword>
<dbReference type="InterPro" id="IPR030417">
    <property type="entry name" value="MS4A"/>
</dbReference>
<dbReference type="Proteomes" id="UP001221898">
    <property type="component" value="Unassembled WGS sequence"/>
</dbReference>
<proteinExistence type="inferred from homology"/>
<keyword evidence="8" id="KW-1185">Reference proteome</keyword>
<keyword evidence="4 6" id="KW-1133">Transmembrane helix</keyword>
<evidence type="ECO:0000256" key="3">
    <source>
        <dbReference type="ARBA" id="ARBA00022692"/>
    </source>
</evidence>
<evidence type="ECO:0008006" key="9">
    <source>
        <dbReference type="Google" id="ProtNLM"/>
    </source>
</evidence>
<dbReference type="Pfam" id="PF04103">
    <property type="entry name" value="CD20"/>
    <property type="match status" value="1"/>
</dbReference>
<keyword evidence="3 6" id="KW-0812">Transmembrane</keyword>
<feature type="transmembrane region" description="Helical" evidence="6">
    <location>
        <begin position="87"/>
        <end position="107"/>
    </location>
</feature>
<organism evidence="7 8">
    <name type="scientific">Aldrovandia affinis</name>
    <dbReference type="NCBI Taxonomy" id="143900"/>
    <lineage>
        <taxon>Eukaryota</taxon>
        <taxon>Metazoa</taxon>
        <taxon>Chordata</taxon>
        <taxon>Craniata</taxon>
        <taxon>Vertebrata</taxon>
        <taxon>Euteleostomi</taxon>
        <taxon>Actinopterygii</taxon>
        <taxon>Neopterygii</taxon>
        <taxon>Teleostei</taxon>
        <taxon>Notacanthiformes</taxon>
        <taxon>Halosauridae</taxon>
        <taxon>Aldrovandia</taxon>
    </lineage>
</organism>